<proteinExistence type="predicted"/>
<evidence type="ECO:0000313" key="2">
    <source>
        <dbReference type="Proteomes" id="UP000324800"/>
    </source>
</evidence>
<sequence length="139" mass="15904">MRRFRLTYQSVSGLNFQSGQSLLFHSTLYPSSEATNKNTWGGQILSTSGLLKVCYFREEQTAFIDLLDKTVGTNFIELTDTFSFKISLLDYNDDDDDEYQYCVYYYRFDDLSTITDILNSGAEKSNLFRIPVASDTTIG</sequence>
<comment type="caution">
    <text evidence="1">The sequence shown here is derived from an EMBL/GenBank/DDBJ whole genome shotgun (WGS) entry which is preliminary data.</text>
</comment>
<dbReference type="EMBL" id="SNRW01012334">
    <property type="protein sequence ID" value="KAA6373962.1"/>
    <property type="molecule type" value="Genomic_DNA"/>
</dbReference>
<gene>
    <name evidence="1" type="ORF">EZS28_030512</name>
</gene>
<name>A0A5J4UV58_9EUKA</name>
<organism evidence="1 2">
    <name type="scientific">Streblomastix strix</name>
    <dbReference type="NCBI Taxonomy" id="222440"/>
    <lineage>
        <taxon>Eukaryota</taxon>
        <taxon>Metamonada</taxon>
        <taxon>Preaxostyla</taxon>
        <taxon>Oxymonadida</taxon>
        <taxon>Streblomastigidae</taxon>
        <taxon>Streblomastix</taxon>
    </lineage>
</organism>
<evidence type="ECO:0000313" key="1">
    <source>
        <dbReference type="EMBL" id="KAA6373962.1"/>
    </source>
</evidence>
<accession>A0A5J4UV58</accession>
<dbReference type="Proteomes" id="UP000324800">
    <property type="component" value="Unassembled WGS sequence"/>
</dbReference>
<reference evidence="1 2" key="1">
    <citation type="submission" date="2019-03" db="EMBL/GenBank/DDBJ databases">
        <title>Single cell metagenomics reveals metabolic interactions within the superorganism composed of flagellate Streblomastix strix and complex community of Bacteroidetes bacteria on its surface.</title>
        <authorList>
            <person name="Treitli S.C."/>
            <person name="Kolisko M."/>
            <person name="Husnik F."/>
            <person name="Keeling P."/>
            <person name="Hampl V."/>
        </authorList>
    </citation>
    <scope>NUCLEOTIDE SEQUENCE [LARGE SCALE GENOMIC DNA]</scope>
    <source>
        <strain evidence="1">ST1C</strain>
    </source>
</reference>
<dbReference type="AlphaFoldDB" id="A0A5J4UV58"/>
<protein>
    <submittedName>
        <fullName evidence="1">Uncharacterized protein</fullName>
    </submittedName>
</protein>